<keyword evidence="13" id="KW-1185">Reference proteome</keyword>
<dbReference type="Gene3D" id="2.60.40.420">
    <property type="entry name" value="Cupredoxins - blue copper proteins"/>
    <property type="match status" value="3"/>
</dbReference>
<reference evidence="12" key="1">
    <citation type="journal article" date="2023" name="IMA Fungus">
        <title>Comparative genomic study of the Penicillium genus elucidates a diverse pangenome and 15 lateral gene transfer events.</title>
        <authorList>
            <person name="Petersen C."/>
            <person name="Sorensen T."/>
            <person name="Nielsen M.R."/>
            <person name="Sondergaard T.E."/>
            <person name="Sorensen J.L."/>
            <person name="Fitzpatrick D.A."/>
            <person name="Frisvad J.C."/>
            <person name="Nielsen K.L."/>
        </authorList>
    </citation>
    <scope>NUCLEOTIDE SEQUENCE</scope>
    <source>
        <strain evidence="12">IBT 17514</strain>
    </source>
</reference>
<dbReference type="CDD" id="cd13899">
    <property type="entry name" value="CuRO_3_Fet3p"/>
    <property type="match status" value="1"/>
</dbReference>
<feature type="region of interest" description="Disordered" evidence="7">
    <location>
        <begin position="527"/>
        <end position="792"/>
    </location>
</feature>
<keyword evidence="6" id="KW-0325">Glycoprotein</keyword>
<sequence>MAKFSLLLLASWAAKFAAAKDVYLDWNVTWVNASPDGFERPVIGINGEWPCPQIDVDVGDRLIVDVYNGLGNESTGVHWHGMHQNGTGVMDGPSGVTQCPIAPGQHMQYNFQINQTGTYWYHSHNMGQYPDGFRGPLIVHDPSPPFEYDDEFTMTLSDWYHDQMPDLLAQYQSAEDQEAFGGREPIPNSALINDSTNTKIKVEPNKTYLVHIICVGNWPGHTWTFDGHQMTVVEVDGVYTEPYPVTDKLLRIATGQRMSVLIHTKSDTSQNFAIWDTMDINMMFVFENRSIPAGYNPNATAWLIYDEAKPLPPPPVFHELSFVDDVGFVPADHQPLLEPVNHQIILDTGSAVINGVPRFTINNKTYIPQDVPTLYTANTVGPEFASNPAVYGDVNPFILKHGEVVELVINNHHDDLHPWHLHGHEFQVLQRPPNGGYFTGQYFKNVSSTPIRRDTIMVQDHGHVVLRFRADNPGVWLLHCHIEWHVEAGLTATIIEAPETFPQSESPPPKSHYDVCNAYPNPTHGNAAGKKGLDMTGANDQVPTVDHGALYPEVGKPAPSAQLAASKPTSSTSPTPEQQQQTPPPPPPAAKPTHTKAPVPEAPPAPEETPAPKPTHPHGPPPYQPAPQAPAPQEPAAPHALAPQAPEPQAPAPQAPAPEVAPEYPAPEVPPQVVPEYPVPEPVEGPWPQPHVDEGHGQIGDGKDGRPPTYGHSEDTKGPWPNPHNDQSDAQFPDGPNGQPVVAHTDDTKGLWPNPQANNEYVKEGGHVIHPAPDSGPNDLPKDFQYWGQYEN</sequence>
<dbReference type="InterPro" id="IPR011707">
    <property type="entry name" value="Cu-oxidase-like_N"/>
</dbReference>
<gene>
    <name evidence="12" type="ORF">N7493_010244</name>
</gene>
<name>A0AAD6HCQ1_9EURO</name>
<dbReference type="CDD" id="cd13877">
    <property type="entry name" value="CuRO_2_Fet3p_like"/>
    <property type="match status" value="1"/>
</dbReference>
<evidence type="ECO:0000259" key="10">
    <source>
        <dbReference type="Pfam" id="PF07731"/>
    </source>
</evidence>
<dbReference type="Pfam" id="PF07731">
    <property type="entry name" value="Cu-oxidase_2"/>
    <property type="match status" value="1"/>
</dbReference>
<keyword evidence="2" id="KW-0479">Metal-binding</keyword>
<feature type="compositionally biased region" description="Basic and acidic residues" evidence="7">
    <location>
        <begin position="691"/>
        <end position="717"/>
    </location>
</feature>
<dbReference type="PANTHER" id="PTHR11709">
    <property type="entry name" value="MULTI-COPPER OXIDASE"/>
    <property type="match status" value="1"/>
</dbReference>
<dbReference type="InterPro" id="IPR044130">
    <property type="entry name" value="CuRO_2_Fet3-like"/>
</dbReference>
<keyword evidence="3 8" id="KW-0732">Signal</keyword>
<keyword evidence="4" id="KW-0560">Oxidoreductase</keyword>
<evidence type="ECO:0000256" key="3">
    <source>
        <dbReference type="ARBA" id="ARBA00022729"/>
    </source>
</evidence>
<feature type="signal peptide" evidence="8">
    <location>
        <begin position="1"/>
        <end position="19"/>
    </location>
</feature>
<dbReference type="PROSITE" id="PS00080">
    <property type="entry name" value="MULTICOPPER_OXIDASE2"/>
    <property type="match status" value="1"/>
</dbReference>
<comment type="similarity">
    <text evidence="1">Belongs to the multicopper oxidase family.</text>
</comment>
<dbReference type="CDD" id="cd13851">
    <property type="entry name" value="CuRO_1_Fet3p"/>
    <property type="match status" value="1"/>
</dbReference>
<dbReference type="EMBL" id="JAQJAN010000019">
    <property type="protein sequence ID" value="KAJ5708910.1"/>
    <property type="molecule type" value="Genomic_DNA"/>
</dbReference>
<evidence type="ECO:0000256" key="6">
    <source>
        <dbReference type="ARBA" id="ARBA00023180"/>
    </source>
</evidence>
<dbReference type="PANTHER" id="PTHR11709:SF361">
    <property type="entry name" value="IRON TRANSPORT MULTICOPPER OXIDASE FET3"/>
    <property type="match status" value="1"/>
</dbReference>
<dbReference type="GO" id="GO:0010106">
    <property type="term" value="P:cellular response to iron ion starvation"/>
    <property type="evidence" value="ECO:0007669"/>
    <property type="project" value="TreeGrafter"/>
</dbReference>
<comment type="caution">
    <text evidence="12">The sequence shown here is derived from an EMBL/GenBank/DDBJ whole genome shotgun (WGS) entry which is preliminary data.</text>
</comment>
<evidence type="ECO:0000259" key="11">
    <source>
        <dbReference type="Pfam" id="PF07732"/>
    </source>
</evidence>
<evidence type="ECO:0000256" key="1">
    <source>
        <dbReference type="ARBA" id="ARBA00010609"/>
    </source>
</evidence>
<evidence type="ECO:0000313" key="13">
    <source>
        <dbReference type="Proteomes" id="UP001215712"/>
    </source>
</evidence>
<dbReference type="FunFam" id="2.60.40.420:FF:000022">
    <property type="entry name" value="FET5p Multicopper oxidase"/>
    <property type="match status" value="1"/>
</dbReference>
<dbReference type="SUPFAM" id="SSF49503">
    <property type="entry name" value="Cupredoxins"/>
    <property type="match status" value="3"/>
</dbReference>
<feature type="domain" description="Plastocyanin-like" evidence="11">
    <location>
        <begin position="27"/>
        <end position="143"/>
    </location>
</feature>
<evidence type="ECO:0000313" key="12">
    <source>
        <dbReference type="EMBL" id="KAJ5708910.1"/>
    </source>
</evidence>
<proteinExistence type="inferred from homology"/>
<dbReference type="PRINTS" id="PR01217">
    <property type="entry name" value="PRICHEXTENSN"/>
</dbReference>
<dbReference type="GO" id="GO:0033215">
    <property type="term" value="P:reductive iron assimilation"/>
    <property type="evidence" value="ECO:0007669"/>
    <property type="project" value="TreeGrafter"/>
</dbReference>
<dbReference type="InterPro" id="IPR001117">
    <property type="entry name" value="Cu-oxidase_2nd"/>
</dbReference>
<dbReference type="Pfam" id="PF07732">
    <property type="entry name" value="Cu-oxidase_3"/>
    <property type="match status" value="1"/>
</dbReference>
<feature type="domain" description="Plastocyanin-like" evidence="9">
    <location>
        <begin position="151"/>
        <end position="308"/>
    </location>
</feature>
<dbReference type="AlphaFoldDB" id="A0AAD6HCQ1"/>
<evidence type="ECO:0000256" key="2">
    <source>
        <dbReference type="ARBA" id="ARBA00022723"/>
    </source>
</evidence>
<feature type="compositionally biased region" description="Pro residues" evidence="7">
    <location>
        <begin position="664"/>
        <end position="689"/>
    </location>
</feature>
<dbReference type="InterPro" id="IPR011706">
    <property type="entry name" value="Cu-oxidase_C"/>
</dbReference>
<dbReference type="GO" id="GO:0004322">
    <property type="term" value="F:ferroxidase activity"/>
    <property type="evidence" value="ECO:0007669"/>
    <property type="project" value="TreeGrafter"/>
</dbReference>
<dbReference type="Pfam" id="PF00394">
    <property type="entry name" value="Cu-oxidase"/>
    <property type="match status" value="1"/>
</dbReference>
<reference evidence="12" key="2">
    <citation type="submission" date="2023-01" db="EMBL/GenBank/DDBJ databases">
        <authorList>
            <person name="Petersen C."/>
        </authorList>
    </citation>
    <scope>NUCLEOTIDE SEQUENCE</scope>
    <source>
        <strain evidence="12">IBT 17514</strain>
    </source>
</reference>
<dbReference type="FunFam" id="2.60.40.420:FF:000071">
    <property type="entry name" value="Conidial pigment biosynthesis oxidase Abr1/brown 1"/>
    <property type="match status" value="1"/>
</dbReference>
<dbReference type="InterPro" id="IPR002355">
    <property type="entry name" value="Cu_oxidase_Cu_BS"/>
</dbReference>
<dbReference type="GO" id="GO:0005507">
    <property type="term" value="F:copper ion binding"/>
    <property type="evidence" value="ECO:0007669"/>
    <property type="project" value="InterPro"/>
</dbReference>
<keyword evidence="5" id="KW-0186">Copper</keyword>
<dbReference type="InterPro" id="IPR033138">
    <property type="entry name" value="Cu_oxidase_CS"/>
</dbReference>
<dbReference type="InterPro" id="IPR008972">
    <property type="entry name" value="Cupredoxin"/>
</dbReference>
<feature type="compositionally biased region" description="Pro residues" evidence="7">
    <location>
        <begin position="645"/>
        <end position="656"/>
    </location>
</feature>
<protein>
    <submittedName>
        <fullName evidence="12">Multicopper oxidase type 2</fullName>
    </submittedName>
</protein>
<feature type="compositionally biased region" description="Pro residues" evidence="7">
    <location>
        <begin position="600"/>
        <end position="635"/>
    </location>
</feature>
<evidence type="ECO:0000256" key="8">
    <source>
        <dbReference type="SAM" id="SignalP"/>
    </source>
</evidence>
<feature type="domain" description="Plastocyanin-like" evidence="10">
    <location>
        <begin position="367"/>
        <end position="498"/>
    </location>
</feature>
<dbReference type="GO" id="GO:0033573">
    <property type="term" value="C:high-affinity iron permease complex"/>
    <property type="evidence" value="ECO:0007669"/>
    <property type="project" value="TreeGrafter"/>
</dbReference>
<feature type="chain" id="PRO_5042235121" evidence="8">
    <location>
        <begin position="20"/>
        <end position="792"/>
    </location>
</feature>
<evidence type="ECO:0000256" key="5">
    <source>
        <dbReference type="ARBA" id="ARBA00023008"/>
    </source>
</evidence>
<dbReference type="InterPro" id="IPR045087">
    <property type="entry name" value="Cu-oxidase_fam"/>
</dbReference>
<accession>A0AAD6HCQ1</accession>
<feature type="compositionally biased region" description="Low complexity" evidence="7">
    <location>
        <begin position="565"/>
        <end position="581"/>
    </location>
</feature>
<organism evidence="12 13">
    <name type="scientific">Penicillium malachiteum</name>
    <dbReference type="NCBI Taxonomy" id="1324776"/>
    <lineage>
        <taxon>Eukaryota</taxon>
        <taxon>Fungi</taxon>
        <taxon>Dikarya</taxon>
        <taxon>Ascomycota</taxon>
        <taxon>Pezizomycotina</taxon>
        <taxon>Eurotiomycetes</taxon>
        <taxon>Eurotiomycetidae</taxon>
        <taxon>Eurotiales</taxon>
        <taxon>Aspergillaceae</taxon>
        <taxon>Penicillium</taxon>
    </lineage>
</organism>
<dbReference type="Proteomes" id="UP001215712">
    <property type="component" value="Unassembled WGS sequence"/>
</dbReference>
<evidence type="ECO:0000256" key="7">
    <source>
        <dbReference type="SAM" id="MobiDB-lite"/>
    </source>
</evidence>
<evidence type="ECO:0000256" key="4">
    <source>
        <dbReference type="ARBA" id="ARBA00023002"/>
    </source>
</evidence>
<evidence type="ECO:0000259" key="9">
    <source>
        <dbReference type="Pfam" id="PF00394"/>
    </source>
</evidence>
<dbReference type="PROSITE" id="PS00079">
    <property type="entry name" value="MULTICOPPER_OXIDASE1"/>
    <property type="match status" value="1"/>
</dbReference>